<dbReference type="RefSeq" id="WP_004765271.1">
    <property type="nucleotide sequence ID" value="NZ_AHMY02000035.1"/>
</dbReference>
<dbReference type="Proteomes" id="UP000006253">
    <property type="component" value="Unassembled WGS sequence"/>
</dbReference>
<accession>A0A0E2B414</accession>
<evidence type="ECO:0000313" key="3">
    <source>
        <dbReference type="Proteomes" id="UP000006253"/>
    </source>
</evidence>
<proteinExistence type="predicted"/>
<keyword evidence="1" id="KW-0472">Membrane</keyword>
<dbReference type="AlphaFoldDB" id="A0A0E2B414"/>
<protein>
    <submittedName>
        <fullName evidence="2">Uncharacterized protein</fullName>
    </submittedName>
</protein>
<feature type="transmembrane region" description="Helical" evidence="1">
    <location>
        <begin position="12"/>
        <end position="33"/>
    </location>
</feature>
<gene>
    <name evidence="2" type="ORF">LEP1GSC081_4313</name>
</gene>
<dbReference type="EMBL" id="AHMY02000035">
    <property type="protein sequence ID" value="EKO16009.1"/>
    <property type="molecule type" value="Genomic_DNA"/>
</dbReference>
<reference evidence="2 3" key="1">
    <citation type="submission" date="2012-10" db="EMBL/GenBank/DDBJ databases">
        <authorList>
            <person name="Harkins D.M."/>
            <person name="Durkin A.S."/>
            <person name="Brinkac L.M."/>
            <person name="Selengut J.D."/>
            <person name="Sanka R."/>
            <person name="DePew J."/>
            <person name="Purushe J."/>
            <person name="Peacock S.J."/>
            <person name="Thaipadungpanit J."/>
            <person name="Wuthiekanun V.W."/>
            <person name="Day N.P."/>
            <person name="Vinetz J.M."/>
            <person name="Sutton G.G."/>
            <person name="Nelson W.C."/>
            <person name="Fouts D.E."/>
        </authorList>
    </citation>
    <scope>NUCLEOTIDE SEQUENCE [LARGE SCALE GENOMIC DNA]</scope>
    <source>
        <strain evidence="2 3">H1</strain>
    </source>
</reference>
<organism evidence="2 3">
    <name type="scientific">Leptospira kirschneri str. H1</name>
    <dbReference type="NCBI Taxonomy" id="1049966"/>
    <lineage>
        <taxon>Bacteria</taxon>
        <taxon>Pseudomonadati</taxon>
        <taxon>Spirochaetota</taxon>
        <taxon>Spirochaetia</taxon>
        <taxon>Leptospirales</taxon>
        <taxon>Leptospiraceae</taxon>
        <taxon>Leptospira</taxon>
    </lineage>
</organism>
<evidence type="ECO:0000256" key="1">
    <source>
        <dbReference type="SAM" id="Phobius"/>
    </source>
</evidence>
<feature type="transmembrane region" description="Helical" evidence="1">
    <location>
        <begin position="68"/>
        <end position="92"/>
    </location>
</feature>
<keyword evidence="1" id="KW-1133">Transmembrane helix</keyword>
<keyword evidence="1" id="KW-0812">Transmembrane</keyword>
<evidence type="ECO:0000313" key="2">
    <source>
        <dbReference type="EMBL" id="EKO16009.1"/>
    </source>
</evidence>
<feature type="transmembrane region" description="Helical" evidence="1">
    <location>
        <begin position="39"/>
        <end position="61"/>
    </location>
</feature>
<sequence length="262" mass="30413">MIQKVLVAIEIFDILFIGLAVTIFFFGYIWLIFESFRIHWGWGLLSLFLGFGLIFGIIIYWKKLKKPFLILFSLIPLLVINISITQLVYYLYSEKEPIEVAFDTLSKGEYPDRFYISLGPHKKEYSKAFYFHAENDTEIPEHTKVYYPIVSQHESSEQGMLNRIQLIEVSKYKDISNGNSYIYSERTSGLASKNGEMLDKETKNYIKANYPEINIKNLLVLERNATPENIYYILASFTVSILILAVIIKISIPIFLKKQGNV</sequence>
<name>A0A0E2B414_9LEPT</name>
<comment type="caution">
    <text evidence="2">The sequence shown here is derived from an EMBL/GenBank/DDBJ whole genome shotgun (WGS) entry which is preliminary data.</text>
</comment>
<feature type="transmembrane region" description="Helical" evidence="1">
    <location>
        <begin position="230"/>
        <end position="256"/>
    </location>
</feature>